<name>A0A3N1ZYA3_9ACTN</name>
<dbReference type="EMBL" id="RKHG01000001">
    <property type="protein sequence ID" value="ROR55112.1"/>
    <property type="molecule type" value="Genomic_DNA"/>
</dbReference>
<evidence type="ECO:0000313" key="2">
    <source>
        <dbReference type="Proteomes" id="UP000275749"/>
    </source>
</evidence>
<dbReference type="Pfam" id="PF07751">
    <property type="entry name" value="Abi_2"/>
    <property type="match status" value="1"/>
</dbReference>
<sequence length="345" mass="39162">MGYTKPHLPWDEQVKLLKSRGMVVPDDAAAVAALQRIGYYRLSGYSYPFRQMASAGDDADKSSTKPQRLDTFRKGTTFDAILALHDFDERLRCTIFAGLESLEVALRARIAYRLSTHSPTGHLDRTSLDATACSRPPRRRHDRARTAYDVWRAEYDALQSKARNEEYVKHFTHKYDGQVPIWAACEFMTMGCLISLFGLMAPVDRRRVAKEFGVKSPEVFEGWLRALNVTRNHCAHNARLWNRSTVYPPDKINTRMVQTDLHHLRAADSDKIYFLAALTAYLLRRANPATSWPAEFREVMATFPNIDRVSLKHAAGFPDGWQDLPLWHPTPAPAAAVVSSSTERP</sequence>
<comment type="caution">
    <text evidence="1">The sequence shown here is derived from an EMBL/GenBank/DDBJ whole genome shotgun (WGS) entry which is preliminary data.</text>
</comment>
<evidence type="ECO:0000313" key="1">
    <source>
        <dbReference type="EMBL" id="ROR55112.1"/>
    </source>
</evidence>
<reference evidence="1 2" key="1">
    <citation type="submission" date="2018-11" db="EMBL/GenBank/DDBJ databases">
        <title>Sequencing the genomes of 1000 actinobacteria strains.</title>
        <authorList>
            <person name="Klenk H.-P."/>
        </authorList>
    </citation>
    <scope>NUCLEOTIDE SEQUENCE [LARGE SCALE GENOMIC DNA]</scope>
    <source>
        <strain evidence="1 2">DSM 10546</strain>
    </source>
</reference>
<dbReference type="Proteomes" id="UP000275749">
    <property type="component" value="Unassembled WGS sequence"/>
</dbReference>
<accession>A0A3N1ZYA3</accession>
<protein>
    <submittedName>
        <fullName evidence="1">Abortive infection bacteriophage resistance protein</fullName>
    </submittedName>
</protein>
<dbReference type="InterPro" id="IPR011664">
    <property type="entry name" value="Abi_system_AbiD/AbiF-like"/>
</dbReference>
<organism evidence="1 2">
    <name type="scientific">Luteococcus japonicus</name>
    <dbReference type="NCBI Taxonomy" id="33984"/>
    <lineage>
        <taxon>Bacteria</taxon>
        <taxon>Bacillati</taxon>
        <taxon>Actinomycetota</taxon>
        <taxon>Actinomycetes</taxon>
        <taxon>Propionibacteriales</taxon>
        <taxon>Propionibacteriaceae</taxon>
        <taxon>Luteococcus</taxon>
    </lineage>
</organism>
<gene>
    <name evidence="1" type="ORF">EDD41_2366</name>
</gene>
<proteinExistence type="predicted"/>
<dbReference type="RefSeq" id="WP_170165353.1">
    <property type="nucleotide sequence ID" value="NZ_RKHG01000001.1"/>
</dbReference>
<dbReference type="AlphaFoldDB" id="A0A3N1ZYA3"/>